<evidence type="ECO:0000313" key="1">
    <source>
        <dbReference type="EMBL" id="KAI3684845.1"/>
    </source>
</evidence>
<proteinExistence type="predicted"/>
<reference evidence="2" key="1">
    <citation type="journal article" date="2022" name="Mol. Ecol. Resour.">
        <title>The genomes of chicory, endive, great burdock and yacon provide insights into Asteraceae palaeo-polyploidization history and plant inulin production.</title>
        <authorList>
            <person name="Fan W."/>
            <person name="Wang S."/>
            <person name="Wang H."/>
            <person name="Wang A."/>
            <person name="Jiang F."/>
            <person name="Liu H."/>
            <person name="Zhao H."/>
            <person name="Xu D."/>
            <person name="Zhang Y."/>
        </authorList>
    </citation>
    <scope>NUCLEOTIDE SEQUENCE [LARGE SCALE GENOMIC DNA]</scope>
    <source>
        <strain evidence="2">cv. Niubang</strain>
    </source>
</reference>
<gene>
    <name evidence="1" type="ORF">L6452_34072</name>
</gene>
<evidence type="ECO:0000313" key="2">
    <source>
        <dbReference type="Proteomes" id="UP001055879"/>
    </source>
</evidence>
<sequence length="109" mass="12590">MFSRHHDPRKLGLACTFVYAVILTQQKKPLASPSSHQSPFLSDREWPTKPTSFILIITLRSPEMGKDLTVLFRFHHSGFCRNPGRIRLELYLGRFIQVPFQLLPIARVS</sequence>
<name>A0ACB8YH80_ARCLA</name>
<protein>
    <submittedName>
        <fullName evidence="1">Uncharacterized protein</fullName>
    </submittedName>
</protein>
<reference evidence="1 2" key="2">
    <citation type="journal article" date="2022" name="Mol. Ecol. Resour.">
        <title>The genomes of chicory, endive, great burdock and yacon provide insights into Asteraceae paleo-polyploidization history and plant inulin production.</title>
        <authorList>
            <person name="Fan W."/>
            <person name="Wang S."/>
            <person name="Wang H."/>
            <person name="Wang A."/>
            <person name="Jiang F."/>
            <person name="Liu H."/>
            <person name="Zhao H."/>
            <person name="Xu D."/>
            <person name="Zhang Y."/>
        </authorList>
    </citation>
    <scope>NUCLEOTIDE SEQUENCE [LARGE SCALE GENOMIC DNA]</scope>
    <source>
        <strain evidence="2">cv. Niubang</strain>
    </source>
</reference>
<accession>A0ACB8YH80</accession>
<organism evidence="1 2">
    <name type="scientific">Arctium lappa</name>
    <name type="common">Greater burdock</name>
    <name type="synonym">Lappa major</name>
    <dbReference type="NCBI Taxonomy" id="4217"/>
    <lineage>
        <taxon>Eukaryota</taxon>
        <taxon>Viridiplantae</taxon>
        <taxon>Streptophyta</taxon>
        <taxon>Embryophyta</taxon>
        <taxon>Tracheophyta</taxon>
        <taxon>Spermatophyta</taxon>
        <taxon>Magnoliopsida</taxon>
        <taxon>eudicotyledons</taxon>
        <taxon>Gunneridae</taxon>
        <taxon>Pentapetalae</taxon>
        <taxon>asterids</taxon>
        <taxon>campanulids</taxon>
        <taxon>Asterales</taxon>
        <taxon>Asteraceae</taxon>
        <taxon>Carduoideae</taxon>
        <taxon>Cardueae</taxon>
        <taxon>Arctiinae</taxon>
        <taxon>Arctium</taxon>
    </lineage>
</organism>
<keyword evidence="2" id="KW-1185">Reference proteome</keyword>
<dbReference type="Proteomes" id="UP001055879">
    <property type="component" value="Linkage Group LG12"/>
</dbReference>
<dbReference type="EMBL" id="CM042058">
    <property type="protein sequence ID" value="KAI3684845.1"/>
    <property type="molecule type" value="Genomic_DNA"/>
</dbReference>
<comment type="caution">
    <text evidence="1">The sequence shown here is derived from an EMBL/GenBank/DDBJ whole genome shotgun (WGS) entry which is preliminary data.</text>
</comment>